<organism evidence="3 4">
    <name type="scientific">Roseiarcus fermentans</name>
    <dbReference type="NCBI Taxonomy" id="1473586"/>
    <lineage>
        <taxon>Bacteria</taxon>
        <taxon>Pseudomonadati</taxon>
        <taxon>Pseudomonadota</taxon>
        <taxon>Alphaproteobacteria</taxon>
        <taxon>Hyphomicrobiales</taxon>
        <taxon>Roseiarcaceae</taxon>
        <taxon>Roseiarcus</taxon>
    </lineage>
</organism>
<dbReference type="EMBL" id="QNRK01000036">
    <property type="protein sequence ID" value="RBP05169.1"/>
    <property type="molecule type" value="Genomic_DNA"/>
</dbReference>
<dbReference type="InterPro" id="IPR025924">
    <property type="entry name" value="YHYH_dom"/>
</dbReference>
<name>A0A366EUJ4_9HYPH</name>
<evidence type="ECO:0000313" key="3">
    <source>
        <dbReference type="EMBL" id="RBP05169.1"/>
    </source>
</evidence>
<feature type="signal peptide" evidence="1">
    <location>
        <begin position="1"/>
        <end position="36"/>
    </location>
</feature>
<keyword evidence="1" id="KW-0732">Signal</keyword>
<sequence>MNNDAPRPQARTRTGLFVTSVLGAGLALAPAPGALAHEGATSVLALAACDNAGLLTQEEIEVSGSKAAAPDGVAELTASALWRNVLSHLLVSRDKANPCFGHSDTRLWDAAVSQIPADIVGVQTTKDRESALIYVAGIPDYLLESPQHFTSFKPGNTYGIFKIDGNPVADERKIHDLASKGAIGFLVNGISIFNYTDTFSYNDKGAWSYEANVAEAAIVNSDVAHATPSDIPQLPKSRGILHNHQMSRALLKQLQDPYALGVTDQSKVVGFAIDSIPIYGPLGYSTKDASSGVKVLKSSYAKRSWLADDKFGAGHRSSLPEWVVLNWDGSNEAGANLLNLFRKPKSDMLLSDASTAGAVSYAGSDAKLAAEIALLEQKTTLLRDDQGFVYWQSDVVLPDGQTKSVRNYLLKSSDLWGPDIGQEVLPATYQVGDKEKFLFTAVVGSFAEDYEFVEGYGDLDFFNGTDSYIPARGGHAYHYVATFGASVSDEGRLSSASFPYFVGIQYRSKPDPFNEVMNTAAQVSYLKDNAARLETIFDLGVVGRDDKKALERASVIQTWRRKLTE</sequence>
<dbReference type="RefSeq" id="WP_170153379.1">
    <property type="nucleotide sequence ID" value="NZ_QNRK01000036.1"/>
</dbReference>
<dbReference type="Pfam" id="PF14240">
    <property type="entry name" value="YHYH"/>
    <property type="match status" value="1"/>
</dbReference>
<feature type="domain" description="YHYH" evidence="2">
    <location>
        <begin position="161"/>
        <end position="304"/>
    </location>
</feature>
<feature type="chain" id="PRO_5016686580" evidence="1">
    <location>
        <begin position="37"/>
        <end position="565"/>
    </location>
</feature>
<protein>
    <submittedName>
        <fullName evidence="3">YHYH protein</fullName>
    </submittedName>
</protein>
<comment type="caution">
    <text evidence="3">The sequence shown here is derived from an EMBL/GenBank/DDBJ whole genome shotgun (WGS) entry which is preliminary data.</text>
</comment>
<proteinExistence type="predicted"/>
<accession>A0A366EUJ4</accession>
<dbReference type="AlphaFoldDB" id="A0A366EUJ4"/>
<evidence type="ECO:0000313" key="4">
    <source>
        <dbReference type="Proteomes" id="UP000253529"/>
    </source>
</evidence>
<evidence type="ECO:0000256" key="1">
    <source>
        <dbReference type="SAM" id="SignalP"/>
    </source>
</evidence>
<reference evidence="3 4" key="1">
    <citation type="submission" date="2018-06" db="EMBL/GenBank/DDBJ databases">
        <title>Genomic Encyclopedia of Type Strains, Phase IV (KMG-IV): sequencing the most valuable type-strain genomes for metagenomic binning, comparative biology and taxonomic classification.</title>
        <authorList>
            <person name="Goeker M."/>
        </authorList>
    </citation>
    <scope>NUCLEOTIDE SEQUENCE [LARGE SCALE GENOMIC DNA]</scope>
    <source>
        <strain evidence="3 4">DSM 24875</strain>
    </source>
</reference>
<keyword evidence="4" id="KW-1185">Reference proteome</keyword>
<gene>
    <name evidence="3" type="ORF">DFR50_13661</name>
</gene>
<dbReference type="Proteomes" id="UP000253529">
    <property type="component" value="Unassembled WGS sequence"/>
</dbReference>
<evidence type="ECO:0000259" key="2">
    <source>
        <dbReference type="Pfam" id="PF14240"/>
    </source>
</evidence>